<evidence type="ECO:0000313" key="4">
    <source>
        <dbReference type="EMBL" id="MFC0424095.1"/>
    </source>
</evidence>
<dbReference type="Proteomes" id="UP001589855">
    <property type="component" value="Unassembled WGS sequence"/>
</dbReference>
<dbReference type="GO" id="GO:0016746">
    <property type="term" value="F:acyltransferase activity"/>
    <property type="evidence" value="ECO:0007669"/>
    <property type="project" value="UniProtKB-KW"/>
</dbReference>
<dbReference type="PROSITE" id="PS51186">
    <property type="entry name" value="GNAT"/>
    <property type="match status" value="1"/>
</dbReference>
<sequence>METKVRQLTVADAQALRKISIETFQDTFGAQNSAENMAAYLTSAYNLPKLQAELATAGSRFYFVERDHEPVGYLKLNVGGAQSEAMGKDALEIERIYIRPAFKGHGLGSAFIEQALTLAREAGKTKVWLGVWEHNEPAKAFYTKRGFTQFSAHHFVMGDDPQTDLLMIKKLD</sequence>
<protein>
    <submittedName>
        <fullName evidence="4">GNAT family N-acetyltransferase</fullName>
        <ecNumber evidence="4">2.3.1.-</ecNumber>
    </submittedName>
</protein>
<dbReference type="Gene3D" id="3.40.630.30">
    <property type="match status" value="1"/>
</dbReference>
<gene>
    <name evidence="4" type="ORF">ACFFGS_08195</name>
</gene>
<feature type="domain" description="N-acetyltransferase" evidence="3">
    <location>
        <begin position="3"/>
        <end position="172"/>
    </location>
</feature>
<evidence type="ECO:0000256" key="1">
    <source>
        <dbReference type="ARBA" id="ARBA00022679"/>
    </source>
</evidence>
<keyword evidence="1 4" id="KW-0808">Transferase</keyword>
<organism evidence="4 5">
    <name type="scientific">Lactiplantibacillus plajomi</name>
    <dbReference type="NCBI Taxonomy" id="1457217"/>
    <lineage>
        <taxon>Bacteria</taxon>
        <taxon>Bacillati</taxon>
        <taxon>Bacillota</taxon>
        <taxon>Bacilli</taxon>
        <taxon>Lactobacillales</taxon>
        <taxon>Lactobacillaceae</taxon>
        <taxon>Lactiplantibacillus</taxon>
    </lineage>
</organism>
<reference evidence="4 5" key="1">
    <citation type="submission" date="2024-09" db="EMBL/GenBank/DDBJ databases">
        <authorList>
            <person name="Sun Q."/>
            <person name="Mori K."/>
        </authorList>
    </citation>
    <scope>NUCLEOTIDE SEQUENCE [LARGE SCALE GENOMIC DNA]</scope>
    <source>
        <strain evidence="4 5">TBRC 4575</strain>
    </source>
</reference>
<evidence type="ECO:0000256" key="2">
    <source>
        <dbReference type="ARBA" id="ARBA00023315"/>
    </source>
</evidence>
<keyword evidence="5" id="KW-1185">Reference proteome</keyword>
<dbReference type="InterPro" id="IPR000182">
    <property type="entry name" value="GNAT_dom"/>
</dbReference>
<comment type="caution">
    <text evidence="4">The sequence shown here is derived from an EMBL/GenBank/DDBJ whole genome shotgun (WGS) entry which is preliminary data.</text>
</comment>
<dbReference type="CDD" id="cd04301">
    <property type="entry name" value="NAT_SF"/>
    <property type="match status" value="1"/>
</dbReference>
<dbReference type="PANTHER" id="PTHR43877">
    <property type="entry name" value="AMINOALKYLPHOSPHONATE N-ACETYLTRANSFERASE-RELATED-RELATED"/>
    <property type="match status" value="1"/>
</dbReference>
<accession>A0ABV6K747</accession>
<proteinExistence type="predicted"/>
<dbReference type="InterPro" id="IPR016181">
    <property type="entry name" value="Acyl_CoA_acyltransferase"/>
</dbReference>
<dbReference type="Pfam" id="PF00583">
    <property type="entry name" value="Acetyltransf_1"/>
    <property type="match status" value="1"/>
</dbReference>
<dbReference type="EC" id="2.3.1.-" evidence="4"/>
<name>A0ABV6K747_9LACO</name>
<dbReference type="EMBL" id="JBHLUK010000066">
    <property type="protein sequence ID" value="MFC0424095.1"/>
    <property type="molecule type" value="Genomic_DNA"/>
</dbReference>
<keyword evidence="2 4" id="KW-0012">Acyltransferase</keyword>
<dbReference type="InterPro" id="IPR050832">
    <property type="entry name" value="Bact_Acetyltransf"/>
</dbReference>
<evidence type="ECO:0000259" key="3">
    <source>
        <dbReference type="PROSITE" id="PS51186"/>
    </source>
</evidence>
<dbReference type="RefSeq" id="WP_137645310.1">
    <property type="nucleotide sequence ID" value="NZ_BAABRM010000015.1"/>
</dbReference>
<dbReference type="SUPFAM" id="SSF55729">
    <property type="entry name" value="Acyl-CoA N-acyltransferases (Nat)"/>
    <property type="match status" value="1"/>
</dbReference>
<evidence type="ECO:0000313" key="5">
    <source>
        <dbReference type="Proteomes" id="UP001589855"/>
    </source>
</evidence>